<proteinExistence type="predicted"/>
<dbReference type="Pfam" id="PF10604">
    <property type="entry name" value="Polyketide_cyc2"/>
    <property type="match status" value="1"/>
</dbReference>
<dbReference type="InterPro" id="IPR019587">
    <property type="entry name" value="Polyketide_cyclase/dehydratase"/>
</dbReference>
<reference evidence="1 2" key="1">
    <citation type="submission" date="2018-11" db="EMBL/GenBank/DDBJ databases">
        <title>Sequencing the genomes of 1000 actinobacteria strains.</title>
        <authorList>
            <person name="Klenk H.-P."/>
        </authorList>
    </citation>
    <scope>NUCLEOTIDE SEQUENCE [LARGE SCALE GENOMIC DNA]</scope>
    <source>
        <strain evidence="1 2">DSM 12652</strain>
    </source>
</reference>
<dbReference type="EMBL" id="RKHO01000001">
    <property type="protein sequence ID" value="ROR92652.1"/>
    <property type="molecule type" value="Genomic_DNA"/>
</dbReference>
<keyword evidence="2" id="KW-1185">Reference proteome</keyword>
<dbReference type="OrthoDB" id="7838135at2"/>
<dbReference type="Proteomes" id="UP000281738">
    <property type="component" value="Unassembled WGS sequence"/>
</dbReference>
<evidence type="ECO:0000313" key="2">
    <source>
        <dbReference type="Proteomes" id="UP000281738"/>
    </source>
</evidence>
<gene>
    <name evidence="1" type="ORF">EDD33_3549</name>
</gene>
<dbReference type="AlphaFoldDB" id="A0A3N2CYP4"/>
<sequence>MPTTTLTYDVPADVALAYLSDPVNRPEWQSSLRRVELLDPGPPHTGQRWRDHTAVGVVADMATTALDDASWAESGTWRGITADLTLRLEPHGAGCRVHAQFTVRGRGPWAPVGAAAGAVGLPAVRADLATAGRILSERHHP</sequence>
<dbReference type="Gene3D" id="3.30.530.20">
    <property type="match status" value="1"/>
</dbReference>
<dbReference type="SUPFAM" id="SSF55961">
    <property type="entry name" value="Bet v1-like"/>
    <property type="match status" value="1"/>
</dbReference>
<organism evidence="1 2">
    <name type="scientific">Nocardioides aurantiacus</name>
    <dbReference type="NCBI Taxonomy" id="86796"/>
    <lineage>
        <taxon>Bacteria</taxon>
        <taxon>Bacillati</taxon>
        <taxon>Actinomycetota</taxon>
        <taxon>Actinomycetes</taxon>
        <taxon>Propionibacteriales</taxon>
        <taxon>Nocardioidaceae</taxon>
        <taxon>Nocardioides</taxon>
    </lineage>
</organism>
<accession>A0A3N2CYP4</accession>
<dbReference type="InterPro" id="IPR023393">
    <property type="entry name" value="START-like_dom_sf"/>
</dbReference>
<dbReference type="RefSeq" id="WP_123392312.1">
    <property type="nucleotide sequence ID" value="NZ_RKHO01000001.1"/>
</dbReference>
<evidence type="ECO:0000313" key="1">
    <source>
        <dbReference type="EMBL" id="ROR92652.1"/>
    </source>
</evidence>
<name>A0A3N2CYP4_9ACTN</name>
<comment type="caution">
    <text evidence="1">The sequence shown here is derived from an EMBL/GenBank/DDBJ whole genome shotgun (WGS) entry which is preliminary data.</text>
</comment>
<protein>
    <submittedName>
        <fullName evidence="1">Polyketide cyclase/dehydrase/lipid transport protein</fullName>
    </submittedName>
</protein>